<organism evidence="2 3">
    <name type="scientific">Carboxydothermus hydrogenoformans (strain ATCC BAA-161 / DSM 6008 / Z-2901)</name>
    <dbReference type="NCBI Taxonomy" id="246194"/>
    <lineage>
        <taxon>Bacteria</taxon>
        <taxon>Bacillati</taxon>
        <taxon>Bacillota</taxon>
        <taxon>Clostridia</taxon>
        <taxon>Thermoanaerobacterales</taxon>
        <taxon>Thermoanaerobacteraceae</taxon>
        <taxon>Carboxydothermus</taxon>
    </lineage>
</organism>
<dbReference type="RefSeq" id="WP_011345351.1">
    <property type="nucleotide sequence ID" value="NC_007503.1"/>
</dbReference>
<dbReference type="EMBL" id="CP000141">
    <property type="protein sequence ID" value="ABB15997.1"/>
    <property type="molecule type" value="Genomic_DNA"/>
</dbReference>
<dbReference type="InterPro" id="IPR012296">
    <property type="entry name" value="Nuclease_put_TT1808"/>
</dbReference>
<dbReference type="SUPFAM" id="SSF52980">
    <property type="entry name" value="Restriction endonuclease-like"/>
    <property type="match status" value="1"/>
</dbReference>
<dbReference type="PANTHER" id="PTHR36558:SF1">
    <property type="entry name" value="RESTRICTION ENDONUCLEASE DOMAIN-CONTAINING PROTEIN-RELATED"/>
    <property type="match status" value="1"/>
</dbReference>
<evidence type="ECO:0000259" key="1">
    <source>
        <dbReference type="Pfam" id="PF05685"/>
    </source>
</evidence>
<dbReference type="InParanoid" id="Q3A9A6"/>
<dbReference type="eggNOG" id="COG4636">
    <property type="taxonomic scope" value="Bacteria"/>
</dbReference>
<dbReference type="Gene3D" id="3.90.1570.10">
    <property type="entry name" value="tt1808, chain A"/>
    <property type="match status" value="1"/>
</dbReference>
<gene>
    <name evidence="2" type="ordered locus">CHY_2484</name>
</gene>
<keyword evidence="3" id="KW-1185">Reference proteome</keyword>
<evidence type="ECO:0000313" key="3">
    <source>
        <dbReference type="Proteomes" id="UP000002706"/>
    </source>
</evidence>
<proteinExistence type="predicted"/>
<dbReference type="InterPro" id="IPR008538">
    <property type="entry name" value="Uma2"/>
</dbReference>
<protein>
    <recommendedName>
        <fullName evidence="1">Putative restriction endonuclease domain-containing protein</fullName>
    </recommendedName>
</protein>
<dbReference type="AlphaFoldDB" id="Q3A9A6"/>
<dbReference type="STRING" id="246194.CHY_2484"/>
<dbReference type="Pfam" id="PF05685">
    <property type="entry name" value="Uma2"/>
    <property type="match status" value="1"/>
</dbReference>
<dbReference type="PANTHER" id="PTHR36558">
    <property type="entry name" value="GLR1098 PROTEIN"/>
    <property type="match status" value="1"/>
</dbReference>
<evidence type="ECO:0000313" key="2">
    <source>
        <dbReference type="EMBL" id="ABB15997.1"/>
    </source>
</evidence>
<dbReference type="Proteomes" id="UP000002706">
    <property type="component" value="Chromosome"/>
</dbReference>
<dbReference type="OrthoDB" id="9798254at2"/>
<dbReference type="CDD" id="cd06260">
    <property type="entry name" value="DUF820-like"/>
    <property type="match status" value="1"/>
</dbReference>
<reference evidence="2 3" key="1">
    <citation type="journal article" date="2005" name="PLoS Genet.">
        <title>Life in hot carbon monoxide: the complete genome sequence of Carboxydothermus hydrogenoformans Z-2901.</title>
        <authorList>
            <person name="Wu M."/>
            <person name="Ren Q."/>
            <person name="Durkin A.S."/>
            <person name="Daugherty S.C."/>
            <person name="Brinkac L.M."/>
            <person name="Dodson R.J."/>
            <person name="Madupu R."/>
            <person name="Sullivan S.A."/>
            <person name="Kolonay J.F."/>
            <person name="Haft D.H."/>
            <person name="Nelson W.C."/>
            <person name="Tallon L.J."/>
            <person name="Jones K.M."/>
            <person name="Ulrich L.E."/>
            <person name="Gonzalez J.M."/>
            <person name="Zhulin I.B."/>
            <person name="Robb F.T."/>
            <person name="Eisen J.A."/>
        </authorList>
    </citation>
    <scope>NUCLEOTIDE SEQUENCE [LARGE SCALE GENOMIC DNA]</scope>
    <source>
        <strain evidence="3">ATCC BAA-161 / DSM 6008 / Z-2901</strain>
    </source>
</reference>
<dbReference type="InterPro" id="IPR011335">
    <property type="entry name" value="Restrct_endonuc-II-like"/>
</dbReference>
<dbReference type="KEGG" id="chy:CHY_2484"/>
<feature type="domain" description="Putative restriction endonuclease" evidence="1">
    <location>
        <begin position="13"/>
        <end position="188"/>
    </location>
</feature>
<dbReference type="HOGENOM" id="CLU_076312_0_2_9"/>
<sequence>MSKALNSNVFTYKDYLKLPEEERGELIDGQFFSKAYASPSRLHQKTLLELALQIGSFLKTKETTCELYVAPFDVILALENETIEDVKNVVQPDLLIICDPQKLTEKGCLGAPDLIIEIVSPTSYRLDYVLKLNLYDKFQVKEYWIVNPETKTVLIYRQDNDQGFGEPEKYTIPSFVSSSVLPGLTISTEQIFND</sequence>
<accession>Q3A9A6</accession>
<name>Q3A9A6_CARHZ</name>